<proteinExistence type="predicted"/>
<gene>
    <name evidence="1" type="ORF">Uis4E_0032</name>
</gene>
<comment type="caution">
    <text evidence="1">The sequence shown here is derived from an EMBL/GenBank/DDBJ whole genome shotgun (WGS) entry which is preliminary data.</text>
</comment>
<dbReference type="RefSeq" id="WP_101621283.1">
    <property type="nucleotide sequence ID" value="NZ_NMWT01000001.1"/>
</dbReference>
<protein>
    <submittedName>
        <fullName evidence="1">Uncharacterized protein</fullName>
    </submittedName>
</protein>
<name>A0A2N5J649_9BIFI</name>
<dbReference type="AlphaFoldDB" id="A0A2N5J649"/>
<sequence>MSDGTRGPGAYDFGDDLLARLHDDYVLCRQDGDVTASALFDYHRRLLEEGGTPYDPGDEAQRRRLCRQCEDFLDNRGVPVVVSRRGTAKRKSRTKNKMLRLIDVLCERHHLRLSDDANRKTDAFVGDVPERDIRRLHELVRHDADYAELVIPLRSDARTGVTLMMLGRDWLADMIDVDTDDQCFFVILTPQDRRYESDGAAHIGFAVGADPRMSAGSAAAEPSDAGVNAPDDDPSLFDDWDEAWDQYRITVDGYAVTEFLYDHNLVAPVGCPESMLRFFEPDDDPMTDEGAWRLTPAEEREYQEFLAGLHG</sequence>
<accession>A0A2N5J649</accession>
<evidence type="ECO:0000313" key="1">
    <source>
        <dbReference type="EMBL" id="PLS29691.1"/>
    </source>
</evidence>
<evidence type="ECO:0000313" key="2">
    <source>
        <dbReference type="Proteomes" id="UP000235034"/>
    </source>
</evidence>
<reference evidence="1 2" key="1">
    <citation type="submission" date="2017-07" db="EMBL/GenBank/DDBJ databases">
        <title>Bifidobacterium novel species.</title>
        <authorList>
            <person name="Lugli G.A."/>
            <person name="Milani C."/>
            <person name="Duranti S."/>
            <person name="Mangifesta M."/>
        </authorList>
    </citation>
    <scope>NUCLEOTIDE SEQUENCE [LARGE SCALE GENOMIC DNA]</scope>
    <source>
        <strain evidence="1 2">77</strain>
    </source>
</reference>
<dbReference type="Proteomes" id="UP000235034">
    <property type="component" value="Unassembled WGS sequence"/>
</dbReference>
<keyword evidence="2" id="KW-1185">Reference proteome</keyword>
<dbReference type="OrthoDB" id="3232336at2"/>
<organism evidence="1 2">
    <name type="scientific">Bifidobacterium parmae</name>
    <dbReference type="NCBI Taxonomy" id="361854"/>
    <lineage>
        <taxon>Bacteria</taxon>
        <taxon>Bacillati</taxon>
        <taxon>Actinomycetota</taxon>
        <taxon>Actinomycetes</taxon>
        <taxon>Bifidobacteriales</taxon>
        <taxon>Bifidobacteriaceae</taxon>
        <taxon>Bifidobacterium</taxon>
    </lineage>
</organism>
<dbReference type="EMBL" id="NMWT01000001">
    <property type="protein sequence ID" value="PLS29691.1"/>
    <property type="molecule type" value="Genomic_DNA"/>
</dbReference>